<dbReference type="AlphaFoldDB" id="A0A1I6F1J3"/>
<evidence type="ECO:0000313" key="7">
    <source>
        <dbReference type="Proteomes" id="UP000198583"/>
    </source>
</evidence>
<keyword evidence="2" id="KW-0804">Transcription</keyword>
<evidence type="ECO:0000256" key="2">
    <source>
        <dbReference type="ARBA" id="ARBA00023163"/>
    </source>
</evidence>
<keyword evidence="4" id="KW-0812">Transmembrane</keyword>
<gene>
    <name evidence="6" type="ORF">SAMN04488564_107139</name>
</gene>
<dbReference type="InterPro" id="IPR027383">
    <property type="entry name" value="Znf_put"/>
</dbReference>
<dbReference type="InterPro" id="IPR041916">
    <property type="entry name" value="Anti_sigma_zinc_sf"/>
</dbReference>
<proteinExistence type="predicted"/>
<dbReference type="Pfam" id="PF13490">
    <property type="entry name" value="zf-HC2"/>
    <property type="match status" value="1"/>
</dbReference>
<feature type="transmembrane region" description="Helical" evidence="4">
    <location>
        <begin position="104"/>
        <end position="125"/>
    </location>
</feature>
<feature type="region of interest" description="Disordered" evidence="3">
    <location>
        <begin position="1"/>
        <end position="27"/>
    </location>
</feature>
<feature type="domain" description="Putative zinc-finger" evidence="5">
    <location>
        <begin position="44"/>
        <end position="69"/>
    </location>
</feature>
<keyword evidence="1" id="KW-0805">Transcription regulation</keyword>
<name>A0A1I6F1J3_9PSEU</name>
<keyword evidence="6" id="KW-0863">Zinc-finger</keyword>
<dbReference type="Gene3D" id="1.10.10.1320">
    <property type="entry name" value="Anti-sigma factor, zinc-finger domain"/>
    <property type="match status" value="1"/>
</dbReference>
<dbReference type="STRING" id="84724.SAMN04488564_107139"/>
<reference evidence="7" key="1">
    <citation type="submission" date="2016-10" db="EMBL/GenBank/DDBJ databases">
        <authorList>
            <person name="Varghese N."/>
            <person name="Submissions S."/>
        </authorList>
    </citation>
    <scope>NUCLEOTIDE SEQUENCE [LARGE SCALE GENOMIC DNA]</scope>
    <source>
        <strain evidence="7">DSM 44232</strain>
    </source>
</reference>
<evidence type="ECO:0000256" key="3">
    <source>
        <dbReference type="SAM" id="MobiDB-lite"/>
    </source>
</evidence>
<dbReference type="EMBL" id="FOYL01000007">
    <property type="protein sequence ID" value="SFR23771.1"/>
    <property type="molecule type" value="Genomic_DNA"/>
</dbReference>
<evidence type="ECO:0000256" key="4">
    <source>
        <dbReference type="SAM" id="Phobius"/>
    </source>
</evidence>
<keyword evidence="4" id="KW-1133">Transmembrane helix</keyword>
<feature type="compositionally biased region" description="Basic and acidic residues" evidence="3">
    <location>
        <begin position="1"/>
        <end position="11"/>
    </location>
</feature>
<keyword evidence="6" id="KW-0479">Metal-binding</keyword>
<accession>A0A1I6F1J3</accession>
<dbReference type="Proteomes" id="UP000198583">
    <property type="component" value="Unassembled WGS sequence"/>
</dbReference>
<evidence type="ECO:0000313" key="6">
    <source>
        <dbReference type="EMBL" id="SFR23771.1"/>
    </source>
</evidence>
<dbReference type="OrthoDB" id="5242431at2"/>
<keyword evidence="4" id="KW-0472">Membrane</keyword>
<sequence length="155" mass="16250">MVTRQPHHEHVGAGAGQGQEQDQDDENRTVVGQEGLAGPCGDVAAYALGVLDPAEHVMFSRHLAGCEDCKRDVADFGMFAPVLRPVLRENPPGVRQPCPIARDILLMAAGVVVAIAAVLSVVGSLSSQAENPVEVSSLIRAQSAHAEPFGLLGRV</sequence>
<organism evidence="6 7">
    <name type="scientific">Lentzea waywayandensis</name>
    <dbReference type="NCBI Taxonomy" id="84724"/>
    <lineage>
        <taxon>Bacteria</taxon>
        <taxon>Bacillati</taxon>
        <taxon>Actinomycetota</taxon>
        <taxon>Actinomycetes</taxon>
        <taxon>Pseudonocardiales</taxon>
        <taxon>Pseudonocardiaceae</taxon>
        <taxon>Lentzea</taxon>
    </lineage>
</organism>
<evidence type="ECO:0000256" key="1">
    <source>
        <dbReference type="ARBA" id="ARBA00023015"/>
    </source>
</evidence>
<evidence type="ECO:0000259" key="5">
    <source>
        <dbReference type="Pfam" id="PF13490"/>
    </source>
</evidence>
<dbReference type="GO" id="GO:0008270">
    <property type="term" value="F:zinc ion binding"/>
    <property type="evidence" value="ECO:0007669"/>
    <property type="project" value="UniProtKB-KW"/>
</dbReference>
<keyword evidence="7" id="KW-1185">Reference proteome</keyword>
<protein>
    <submittedName>
        <fullName evidence="6">Putative zinc-finger</fullName>
    </submittedName>
</protein>
<keyword evidence="6" id="KW-0862">Zinc</keyword>